<protein>
    <submittedName>
        <fullName evidence="3">Iron-sulfur cluster assembly scaffold protein</fullName>
    </submittedName>
</protein>
<dbReference type="InterPro" id="IPR002871">
    <property type="entry name" value="NIF_FeS_clus_asmbl_NifU_N"/>
</dbReference>
<dbReference type="Proteomes" id="UP000373269">
    <property type="component" value="Chromosome"/>
</dbReference>
<dbReference type="Gene3D" id="3.90.1010.10">
    <property type="match status" value="1"/>
</dbReference>
<evidence type="ECO:0000313" key="3">
    <source>
        <dbReference type="EMBL" id="WHY52546.1"/>
    </source>
</evidence>
<evidence type="ECO:0000313" key="2">
    <source>
        <dbReference type="EMBL" id="QGG50193.1"/>
    </source>
</evidence>
<dbReference type="AlphaFoldDB" id="A0AAX3WXF9"/>
<reference evidence="2 4" key="1">
    <citation type="submission" date="2019-11" db="EMBL/GenBank/DDBJ databases">
        <title>Whole Genome Sequencing and Comparative Genomic Analyses of Lysinibacillus pakistanensis LZH-9, a Halotolerant Strain with Excellent COD Removal Capability.</title>
        <authorList>
            <person name="Zhou H."/>
        </authorList>
    </citation>
    <scope>NUCLEOTIDE SEQUENCE [LARGE SCALE GENOMIC DNA]</scope>
    <source>
        <strain evidence="2 4">LZH-9</strain>
    </source>
</reference>
<dbReference type="GO" id="GO:0016226">
    <property type="term" value="P:iron-sulfur cluster assembly"/>
    <property type="evidence" value="ECO:0007669"/>
    <property type="project" value="InterPro"/>
</dbReference>
<name>A0AAX3WXF9_9BACI</name>
<dbReference type="Proteomes" id="UP001178322">
    <property type="component" value="Chromosome"/>
</dbReference>
<dbReference type="CDD" id="cd06664">
    <property type="entry name" value="IscU_like"/>
    <property type="match status" value="1"/>
</dbReference>
<sequence length="117" mass="13168">MYNSIIVDYFSNPRHSGELTDANMELKIGNSVCGDTIFMSVKVEDGEILDAKYKAYGCATSLATADIFAEFIINKSIEEIKQQPQHEIDKMLGELEPPQMHCLNILHELFEQIRSAA</sequence>
<proteinExistence type="predicted"/>
<dbReference type="SUPFAM" id="SSF82649">
    <property type="entry name" value="SufE/NifU"/>
    <property type="match status" value="1"/>
</dbReference>
<dbReference type="GO" id="GO:0051536">
    <property type="term" value="F:iron-sulfur cluster binding"/>
    <property type="evidence" value="ECO:0007669"/>
    <property type="project" value="InterPro"/>
</dbReference>
<keyword evidence="4" id="KW-1185">Reference proteome</keyword>
<dbReference type="PANTHER" id="PTHR10093">
    <property type="entry name" value="IRON-SULFUR CLUSTER ASSEMBLY ENZYME NIFU HOMOLOG"/>
    <property type="match status" value="1"/>
</dbReference>
<dbReference type="Pfam" id="PF01592">
    <property type="entry name" value="NifU_N"/>
    <property type="match status" value="1"/>
</dbReference>
<dbReference type="EMBL" id="CP045835">
    <property type="protein sequence ID" value="QGG50193.1"/>
    <property type="molecule type" value="Genomic_DNA"/>
</dbReference>
<accession>A0AAX3WXF9</accession>
<evidence type="ECO:0000259" key="1">
    <source>
        <dbReference type="Pfam" id="PF01592"/>
    </source>
</evidence>
<organism evidence="3 5">
    <name type="scientific">Lysinibacillus pakistanensis</name>
    <dbReference type="NCBI Taxonomy" id="759811"/>
    <lineage>
        <taxon>Bacteria</taxon>
        <taxon>Bacillati</taxon>
        <taxon>Bacillota</taxon>
        <taxon>Bacilli</taxon>
        <taxon>Bacillales</taxon>
        <taxon>Bacillaceae</taxon>
        <taxon>Lysinibacillus</taxon>
    </lineage>
</organism>
<evidence type="ECO:0000313" key="4">
    <source>
        <dbReference type="Proteomes" id="UP000373269"/>
    </source>
</evidence>
<evidence type="ECO:0000313" key="5">
    <source>
        <dbReference type="Proteomes" id="UP001178322"/>
    </source>
</evidence>
<feature type="domain" description="NIF system FeS cluster assembly NifU N-terminal" evidence="1">
    <location>
        <begin position="1"/>
        <end position="105"/>
    </location>
</feature>
<dbReference type="RefSeq" id="WP_054770764.1">
    <property type="nucleotide sequence ID" value="NZ_CP045835.1"/>
</dbReference>
<dbReference type="EMBL" id="CP126101">
    <property type="protein sequence ID" value="WHY52546.1"/>
    <property type="molecule type" value="Genomic_DNA"/>
</dbReference>
<dbReference type="GO" id="GO:0005506">
    <property type="term" value="F:iron ion binding"/>
    <property type="evidence" value="ECO:0007669"/>
    <property type="project" value="InterPro"/>
</dbReference>
<gene>
    <name evidence="2" type="ORF">GDS87_04225</name>
    <name evidence="3" type="ORF">QNH24_04745</name>
</gene>
<reference evidence="3" key="2">
    <citation type="submission" date="2023-05" db="EMBL/GenBank/DDBJ databases">
        <title>Comparative genomics of Bacillaceae isolates and their secondary metabolite potential.</title>
        <authorList>
            <person name="Song L."/>
            <person name="Nielsen L.J."/>
            <person name="Mohite O."/>
            <person name="Xu X."/>
            <person name="Weber T."/>
            <person name="Kovacs A.T."/>
        </authorList>
    </citation>
    <scope>NUCLEOTIDE SEQUENCE</scope>
    <source>
        <strain evidence="3">LY1</strain>
    </source>
</reference>